<keyword evidence="2" id="KW-0326">Glycosidase</keyword>
<dbReference type="EMBL" id="WNKY01000001">
    <property type="protein sequence ID" value="MTV36300.1"/>
    <property type="molecule type" value="Genomic_DNA"/>
</dbReference>
<dbReference type="Gene3D" id="2.60.220.20">
    <property type="entry name" value="putative beta-Galactosidase from caulobacter crescentus"/>
    <property type="match status" value="1"/>
</dbReference>
<dbReference type="InterPro" id="IPR040719">
    <property type="entry name" value="DUF5597"/>
</dbReference>
<comment type="caution">
    <text evidence="5">The sequence shown here is derived from an EMBL/GenBank/DDBJ whole genome shotgun (WGS) entry which is preliminary data.</text>
</comment>
<accession>A0A6L6PBF3</accession>
<dbReference type="GO" id="GO:0004565">
    <property type="term" value="F:beta-galactosidase activity"/>
    <property type="evidence" value="ECO:0007669"/>
    <property type="project" value="InterPro"/>
</dbReference>
<organism evidence="5 6">
    <name type="scientific">Duganella radicis</name>
    <dbReference type="NCBI Taxonomy" id="551988"/>
    <lineage>
        <taxon>Bacteria</taxon>
        <taxon>Pseudomonadati</taxon>
        <taxon>Pseudomonadota</taxon>
        <taxon>Betaproteobacteria</taxon>
        <taxon>Burkholderiales</taxon>
        <taxon>Oxalobacteraceae</taxon>
        <taxon>Telluria group</taxon>
        <taxon>Duganella</taxon>
    </lineage>
</organism>
<protein>
    <submittedName>
        <fullName evidence="5">Glycoside hydrolase</fullName>
    </submittedName>
</protein>
<dbReference type="Pfam" id="PF18120">
    <property type="entry name" value="DUF5597"/>
    <property type="match status" value="1"/>
</dbReference>
<sequence>MLKQFVGTVALAAVCIHAAAASLPRLEQRGASMQLIVDDKPYLILGGELHNSSASSAEYMAPIWPRLKQMNLNTVLSTVNWDMIEPEEGRFNFSSLDRQLDSARAQGMRLAVIWFGAYKNARSTYAPGWVRRDTTRFPRVSMNRGKPEFMSYEGAMPMAVLTPLSPQLQTAERRAFAAFLAHLKAVDPQHTVILIQVDNEVGMLGDSRDRSKLAQEAWDAQVPRALMNYLERHRSTLRPELLAIWNRQQFRRSGTWEQVFGKDAQAEEVFMAWAYASYVESVAQAGKKELALPMYANAWLGPQPGQPQAGDYPSGGPVARMMDVWKAAAPSISMLSPDIYVDDVKGALADFDRADNPVFVPEARFKTVNIFRAIGTHKALGWSIFGVEDLFPGKQLTQVYEVLGSMTDIILGAQERGMLHTVLLDRDDPVPASLAGYSMSIRGMTAQIKKMMFDAGVAAPTGASATGGGAAAPAPAKKDPTSFGFVIAGGPGEFFLVGQDFMVDFGRNGKLAEIDFVEEGRFTDGRWIPGRRLNGDELVMLLPAQSIGLIRVKLLEPGR</sequence>
<evidence type="ECO:0000313" key="5">
    <source>
        <dbReference type="EMBL" id="MTV36300.1"/>
    </source>
</evidence>
<dbReference type="Gene3D" id="3.20.20.80">
    <property type="entry name" value="Glycosidases"/>
    <property type="match status" value="1"/>
</dbReference>
<evidence type="ECO:0000259" key="3">
    <source>
        <dbReference type="Pfam" id="PF02449"/>
    </source>
</evidence>
<gene>
    <name evidence="5" type="ORF">GM676_01725</name>
</gene>
<feature type="domain" description="Glycoside hydrolase family 42 N-terminal" evidence="3">
    <location>
        <begin position="66"/>
        <end position="227"/>
    </location>
</feature>
<dbReference type="GO" id="GO:0009341">
    <property type="term" value="C:beta-galactosidase complex"/>
    <property type="evidence" value="ECO:0007669"/>
    <property type="project" value="InterPro"/>
</dbReference>
<dbReference type="GO" id="GO:0005975">
    <property type="term" value="P:carbohydrate metabolic process"/>
    <property type="evidence" value="ECO:0007669"/>
    <property type="project" value="InterPro"/>
</dbReference>
<dbReference type="Proteomes" id="UP000475582">
    <property type="component" value="Unassembled WGS sequence"/>
</dbReference>
<dbReference type="AlphaFoldDB" id="A0A6L6PBF3"/>
<dbReference type="OrthoDB" id="9800974at2"/>
<keyword evidence="1 5" id="KW-0378">Hydrolase</keyword>
<reference evidence="5 6" key="1">
    <citation type="submission" date="2019-11" db="EMBL/GenBank/DDBJ databases">
        <title>Type strains purchased from KCTC, JCM and DSMZ.</title>
        <authorList>
            <person name="Lu H."/>
        </authorList>
    </citation>
    <scope>NUCLEOTIDE SEQUENCE [LARGE SCALE GENOMIC DNA]</scope>
    <source>
        <strain evidence="5 6">KCTC 22382</strain>
    </source>
</reference>
<evidence type="ECO:0000256" key="2">
    <source>
        <dbReference type="ARBA" id="ARBA00023295"/>
    </source>
</evidence>
<evidence type="ECO:0000259" key="4">
    <source>
        <dbReference type="Pfam" id="PF18120"/>
    </source>
</evidence>
<dbReference type="InterPro" id="IPR017853">
    <property type="entry name" value="GH"/>
</dbReference>
<keyword evidence="6" id="KW-1185">Reference proteome</keyword>
<evidence type="ECO:0000256" key="1">
    <source>
        <dbReference type="ARBA" id="ARBA00022801"/>
    </source>
</evidence>
<dbReference type="SUPFAM" id="SSF51445">
    <property type="entry name" value="(Trans)glycosidases"/>
    <property type="match status" value="1"/>
</dbReference>
<dbReference type="InterPro" id="IPR013529">
    <property type="entry name" value="Glyco_hydro_42_N"/>
</dbReference>
<dbReference type="Pfam" id="PF02449">
    <property type="entry name" value="Glyco_hydro_42"/>
    <property type="match status" value="1"/>
</dbReference>
<evidence type="ECO:0000313" key="6">
    <source>
        <dbReference type="Proteomes" id="UP000475582"/>
    </source>
</evidence>
<proteinExistence type="predicted"/>
<name>A0A6L6PBF3_9BURK</name>
<feature type="domain" description="DUF5597" evidence="4">
    <location>
        <begin position="396"/>
        <end position="538"/>
    </location>
</feature>